<dbReference type="Proteomes" id="UP000199371">
    <property type="component" value="Unassembled WGS sequence"/>
</dbReference>
<keyword evidence="2 5" id="KW-0479">Metal-binding</keyword>
<dbReference type="EMBL" id="FNXF01000006">
    <property type="protein sequence ID" value="SEH88771.1"/>
    <property type="molecule type" value="Genomic_DNA"/>
</dbReference>
<dbReference type="InterPro" id="IPR050178">
    <property type="entry name" value="AspA/AstE_fam"/>
</dbReference>
<comment type="similarity">
    <text evidence="5">Belongs to the AspA/AstE family. Succinylglutamate desuccinylase subfamily.</text>
</comment>
<dbReference type="GO" id="GO:0019545">
    <property type="term" value="P:L-arginine catabolic process to succinate"/>
    <property type="evidence" value="ECO:0007669"/>
    <property type="project" value="UniProtKB-UniRule"/>
</dbReference>
<dbReference type="InterPro" id="IPR016681">
    <property type="entry name" value="SuccinylGlu_desuccinylase"/>
</dbReference>
<evidence type="ECO:0000256" key="2">
    <source>
        <dbReference type="ARBA" id="ARBA00022723"/>
    </source>
</evidence>
<accession>A0A1H6LUN6</accession>
<dbReference type="RefSeq" id="WP_092792804.1">
    <property type="nucleotide sequence ID" value="NZ_FNXF01000006.1"/>
</dbReference>
<comment type="cofactor">
    <cofactor evidence="5">
        <name>Zn(2+)</name>
        <dbReference type="ChEBI" id="CHEBI:29105"/>
    </cofactor>
    <text evidence="5">Binds 1 zinc ion per subunit.</text>
</comment>
<evidence type="ECO:0000256" key="4">
    <source>
        <dbReference type="ARBA" id="ARBA00022833"/>
    </source>
</evidence>
<dbReference type="PANTHER" id="PTHR15162">
    <property type="entry name" value="ASPARTOACYLASE"/>
    <property type="match status" value="1"/>
</dbReference>
<sequence>MAHLSTQHAQLLQHGDFLQLTLSNPDGLPSSQFTLPNGTTVSILDTGVICFEPVLSESNTKDIVLSCGVHGNETAPIEICAELVKDLLTGQLQLKHRLLVLFGNPAAINASTREITENLNRLFSGHHSMGAGLINAERKRAKALEEYVSRFYQEVRVTNVVPRNRYLYDLHTAIRGSRFEKFAVYPFLHNKPWQKAQFEFLQACDVTTVLLMQTPASTFSYYASNTHGADAFTIELGKVQPFGRNDMQRFAKARAALRQLVSEAAVSTVHFDEQQFQLYQVYRAINKQTQEFKLHFADDVENFTAYPQGTLLATDGDIEYRVEREGEAIIFPNAKVAIGQRAMLMVVPTTVAHNIA</sequence>
<dbReference type="GO" id="GO:0019544">
    <property type="term" value="P:L-arginine catabolic process to L-glutamate"/>
    <property type="evidence" value="ECO:0007669"/>
    <property type="project" value="UniProtKB-UniRule"/>
</dbReference>
<evidence type="ECO:0000256" key="1">
    <source>
        <dbReference type="ARBA" id="ARBA00022503"/>
    </source>
</evidence>
<dbReference type="InterPro" id="IPR007036">
    <property type="entry name" value="Aste_AspA_hybrid_dom"/>
</dbReference>
<feature type="domain" description="Succinylglutamate desuccinylase/Aspartoacylase catalytic" evidence="8">
    <location>
        <begin position="60"/>
        <end position="260"/>
    </location>
</feature>
<keyword evidence="4 5" id="KW-0862">Zinc</keyword>
<dbReference type="PIRSF" id="PIRSF017020">
    <property type="entry name" value="AstE"/>
    <property type="match status" value="1"/>
</dbReference>
<dbReference type="EC" id="3.5.1.96" evidence="5 6"/>
<dbReference type="STRING" id="173990.SAMN05660691_01968"/>
<gene>
    <name evidence="5" type="primary">astE</name>
    <name evidence="9" type="ORF">SAMN05660691_01968</name>
</gene>
<comment type="function">
    <text evidence="5">Transforms N(2)-succinylglutamate into succinate and glutamate.</text>
</comment>
<evidence type="ECO:0000259" key="7">
    <source>
        <dbReference type="Pfam" id="PF04952"/>
    </source>
</evidence>
<protein>
    <recommendedName>
        <fullName evidence="5 6">Succinylglutamate desuccinylase</fullName>
        <ecNumber evidence="5 6">3.5.1.96</ecNumber>
    </recommendedName>
</protein>
<dbReference type="Pfam" id="PF04952">
    <property type="entry name" value="AstE_AspA_hybrid"/>
    <property type="match status" value="1"/>
</dbReference>
<dbReference type="NCBIfam" id="NF003706">
    <property type="entry name" value="PRK05324.1"/>
    <property type="match status" value="1"/>
</dbReference>
<proteinExistence type="inferred from homology"/>
<evidence type="ECO:0000256" key="6">
    <source>
        <dbReference type="NCBIfam" id="TIGR03242"/>
    </source>
</evidence>
<evidence type="ECO:0000313" key="10">
    <source>
        <dbReference type="Proteomes" id="UP000199371"/>
    </source>
</evidence>
<evidence type="ECO:0000256" key="3">
    <source>
        <dbReference type="ARBA" id="ARBA00022801"/>
    </source>
</evidence>
<dbReference type="GO" id="GO:0008270">
    <property type="term" value="F:zinc ion binding"/>
    <property type="evidence" value="ECO:0007669"/>
    <property type="project" value="UniProtKB-UniRule"/>
</dbReference>
<dbReference type="UniPathway" id="UPA00185">
    <property type="reaction ID" value="UER00283"/>
</dbReference>
<organism evidence="9 10">
    <name type="scientific">Rheinheimera pacifica</name>
    <dbReference type="NCBI Taxonomy" id="173990"/>
    <lineage>
        <taxon>Bacteria</taxon>
        <taxon>Pseudomonadati</taxon>
        <taxon>Pseudomonadota</taxon>
        <taxon>Gammaproteobacteria</taxon>
        <taxon>Chromatiales</taxon>
        <taxon>Chromatiaceae</taxon>
        <taxon>Rheinheimera</taxon>
    </lineage>
</organism>
<evidence type="ECO:0000313" key="9">
    <source>
        <dbReference type="EMBL" id="SEH88771.1"/>
    </source>
</evidence>
<keyword evidence="10" id="KW-1185">Reference proteome</keyword>
<reference evidence="10" key="1">
    <citation type="submission" date="2016-10" db="EMBL/GenBank/DDBJ databases">
        <authorList>
            <person name="Varghese N."/>
            <person name="Submissions S."/>
        </authorList>
    </citation>
    <scope>NUCLEOTIDE SEQUENCE [LARGE SCALE GENOMIC DNA]</scope>
    <source>
        <strain evidence="10">DSM 17616</strain>
    </source>
</reference>
<comment type="pathway">
    <text evidence="5">Amino-acid degradation; L-arginine degradation via AST pathway; L-glutamate and succinate from L-arginine: step 5/5.</text>
</comment>
<evidence type="ECO:0000259" key="8">
    <source>
        <dbReference type="Pfam" id="PF24827"/>
    </source>
</evidence>
<feature type="binding site" evidence="5">
    <location>
        <position position="70"/>
    </location>
    <ligand>
        <name>Zn(2+)</name>
        <dbReference type="ChEBI" id="CHEBI:29105"/>
    </ligand>
</feature>
<dbReference type="GO" id="GO:0016788">
    <property type="term" value="F:hydrolase activity, acting on ester bonds"/>
    <property type="evidence" value="ECO:0007669"/>
    <property type="project" value="UniProtKB-UniRule"/>
</dbReference>
<dbReference type="OrthoDB" id="5290473at2"/>
<evidence type="ECO:0000256" key="5">
    <source>
        <dbReference type="HAMAP-Rule" id="MF_00767"/>
    </source>
</evidence>
<keyword evidence="1 5" id="KW-0056">Arginine metabolism</keyword>
<comment type="catalytic activity">
    <reaction evidence="5">
        <text>N-succinyl-L-glutamate + H2O = L-glutamate + succinate</text>
        <dbReference type="Rhea" id="RHEA:15169"/>
        <dbReference type="ChEBI" id="CHEBI:15377"/>
        <dbReference type="ChEBI" id="CHEBI:29985"/>
        <dbReference type="ChEBI" id="CHEBI:30031"/>
        <dbReference type="ChEBI" id="CHEBI:58763"/>
        <dbReference type="EC" id="3.5.1.96"/>
    </reaction>
</comment>
<dbReference type="HAMAP" id="MF_00767">
    <property type="entry name" value="Arg_catab_AstE"/>
    <property type="match status" value="1"/>
</dbReference>
<dbReference type="PANTHER" id="PTHR15162:SF7">
    <property type="entry name" value="SUCCINYLGLUTAMATE DESUCCINYLASE"/>
    <property type="match status" value="1"/>
</dbReference>
<dbReference type="SUPFAM" id="SSF53187">
    <property type="entry name" value="Zn-dependent exopeptidases"/>
    <property type="match status" value="1"/>
</dbReference>
<feature type="binding site" evidence="5">
    <location>
        <position position="171"/>
    </location>
    <ligand>
        <name>Zn(2+)</name>
        <dbReference type="ChEBI" id="CHEBI:29105"/>
    </ligand>
</feature>
<dbReference type="AlphaFoldDB" id="A0A1H6LUN6"/>
<dbReference type="InterPro" id="IPR055438">
    <property type="entry name" value="AstE_AspA_cat"/>
</dbReference>
<feature type="binding site" evidence="5">
    <location>
        <position position="73"/>
    </location>
    <ligand>
        <name>Zn(2+)</name>
        <dbReference type="ChEBI" id="CHEBI:29105"/>
    </ligand>
</feature>
<name>A0A1H6LUN6_9GAMM</name>
<feature type="active site" evidence="5">
    <location>
        <position position="235"/>
    </location>
</feature>
<dbReference type="Gene3D" id="3.40.630.10">
    <property type="entry name" value="Zn peptidases"/>
    <property type="match status" value="1"/>
</dbReference>
<dbReference type="NCBIfam" id="TIGR03242">
    <property type="entry name" value="arg_catab_astE"/>
    <property type="match status" value="1"/>
</dbReference>
<keyword evidence="3 5" id="KW-0378">Hydrolase</keyword>
<dbReference type="Pfam" id="PF24827">
    <property type="entry name" value="AstE_AspA_cat"/>
    <property type="match status" value="1"/>
</dbReference>
<feature type="domain" description="AstE/AspA barrel-sandwich hybrid" evidence="7">
    <location>
        <begin position="275"/>
        <end position="348"/>
    </location>
</feature>
<dbReference type="CDD" id="cd03855">
    <property type="entry name" value="M14_ASTE"/>
    <property type="match status" value="1"/>
</dbReference>
<dbReference type="GO" id="GO:0009017">
    <property type="term" value="F:succinylglutamate desuccinylase activity"/>
    <property type="evidence" value="ECO:0007669"/>
    <property type="project" value="UniProtKB-UniRule"/>
</dbReference>